<keyword evidence="12" id="KW-1185">Reference proteome</keyword>
<comment type="similarity">
    <text evidence="3 10">Belongs to the PIGX family.</text>
</comment>
<name>A0A8C4T839_ERPCA</name>
<proteinExistence type="inferred from homology"/>
<accession>A0A8C4T839</accession>
<dbReference type="UniPathway" id="UPA00196"/>
<dbReference type="SMART" id="SM00780">
    <property type="entry name" value="PIG-X"/>
    <property type="match status" value="1"/>
</dbReference>
<evidence type="ECO:0000256" key="7">
    <source>
        <dbReference type="ARBA" id="ARBA00022989"/>
    </source>
</evidence>
<dbReference type="GO" id="GO:0006506">
    <property type="term" value="P:GPI anchor biosynthetic process"/>
    <property type="evidence" value="ECO:0007669"/>
    <property type="project" value="UniProtKB-UniPathway"/>
</dbReference>
<dbReference type="InterPro" id="IPR040039">
    <property type="entry name" value="PIGX"/>
</dbReference>
<organism evidence="11 12">
    <name type="scientific">Erpetoichthys calabaricus</name>
    <name type="common">Rope fish</name>
    <name type="synonym">Calamoichthys calabaricus</name>
    <dbReference type="NCBI Taxonomy" id="27687"/>
    <lineage>
        <taxon>Eukaryota</taxon>
        <taxon>Metazoa</taxon>
        <taxon>Chordata</taxon>
        <taxon>Craniata</taxon>
        <taxon>Vertebrata</taxon>
        <taxon>Euteleostomi</taxon>
        <taxon>Actinopterygii</taxon>
        <taxon>Polypteriformes</taxon>
        <taxon>Polypteridae</taxon>
        <taxon>Erpetoichthys</taxon>
    </lineage>
</organism>
<evidence type="ECO:0000256" key="8">
    <source>
        <dbReference type="ARBA" id="ARBA00023136"/>
    </source>
</evidence>
<evidence type="ECO:0000313" key="11">
    <source>
        <dbReference type="Ensembl" id="ENSECRP00000027696.1"/>
    </source>
</evidence>
<dbReference type="InterPro" id="IPR013233">
    <property type="entry name" value="PIG-X/PBN1"/>
</dbReference>
<evidence type="ECO:0000256" key="6">
    <source>
        <dbReference type="ARBA" id="ARBA00022824"/>
    </source>
</evidence>
<dbReference type="PANTHER" id="PTHR28650:SF1">
    <property type="entry name" value="PHOSPHATIDYLINOSITOL-GLYCAN BIOSYNTHESIS CLASS X PROTEIN"/>
    <property type="match status" value="1"/>
</dbReference>
<comment type="pathway">
    <text evidence="2 10">Glycolipid biosynthesis; glycosylphosphatidylinositol-anchor biosynthesis.</text>
</comment>
<protein>
    <recommendedName>
        <fullName evidence="10">Phosphatidylinositol-glycan biosynthesis class X protein</fullName>
    </recommendedName>
</protein>
<evidence type="ECO:0000313" key="12">
    <source>
        <dbReference type="Proteomes" id="UP000694620"/>
    </source>
</evidence>
<keyword evidence="9" id="KW-0325">Glycoprotein</keyword>
<dbReference type="GeneTree" id="ENSGT00390000017679"/>
<reference evidence="11" key="1">
    <citation type="submission" date="2025-08" db="UniProtKB">
        <authorList>
            <consortium name="Ensembl"/>
        </authorList>
    </citation>
    <scope>IDENTIFICATION</scope>
</reference>
<evidence type="ECO:0000256" key="5">
    <source>
        <dbReference type="ARBA" id="ARBA00022692"/>
    </source>
</evidence>
<dbReference type="Ensembl" id="ENSECRT00000028273.1">
    <property type="protein sequence ID" value="ENSECRP00000027696.1"/>
    <property type="gene ID" value="ENSECRG00000018746.1"/>
</dbReference>
<keyword evidence="6 10" id="KW-0256">Endoplasmic reticulum</keyword>
<keyword evidence="7" id="KW-1133">Transmembrane helix</keyword>
<dbReference type="GO" id="GO:0005789">
    <property type="term" value="C:endoplasmic reticulum membrane"/>
    <property type="evidence" value="ECO:0007669"/>
    <property type="project" value="UniProtKB-SubCell"/>
</dbReference>
<evidence type="ECO:0000256" key="1">
    <source>
        <dbReference type="ARBA" id="ARBA00004389"/>
    </source>
</evidence>
<dbReference type="PANTHER" id="PTHR28650">
    <property type="entry name" value="PHOSPHATIDYLINOSITOL-GLYCAN BIOSYNTHESIS CLASS X PROTEIN"/>
    <property type="match status" value="1"/>
</dbReference>
<keyword evidence="8" id="KW-0472">Membrane</keyword>
<keyword evidence="4 10" id="KW-0337">GPI-anchor biosynthesis</keyword>
<dbReference type="Proteomes" id="UP000694620">
    <property type="component" value="Unassembled WGS sequence"/>
</dbReference>
<reference evidence="11" key="2">
    <citation type="submission" date="2025-09" db="UniProtKB">
        <authorList>
            <consortium name="Ensembl"/>
        </authorList>
    </citation>
    <scope>IDENTIFICATION</scope>
</reference>
<evidence type="ECO:0000256" key="4">
    <source>
        <dbReference type="ARBA" id="ARBA00022502"/>
    </source>
</evidence>
<evidence type="ECO:0000256" key="9">
    <source>
        <dbReference type="ARBA" id="ARBA00023180"/>
    </source>
</evidence>
<evidence type="ECO:0000256" key="2">
    <source>
        <dbReference type="ARBA" id="ARBA00004687"/>
    </source>
</evidence>
<dbReference type="Pfam" id="PF08320">
    <property type="entry name" value="PIG-X"/>
    <property type="match status" value="1"/>
</dbReference>
<dbReference type="AlphaFoldDB" id="A0A8C4T839"/>
<comment type="function">
    <text evidence="10">Stabilizing subunit of the glycosylphosphatidylinositol-mannosyltransferase I complex which catalyzes the transfer of the first mannose, via an alpha-1,4 bond from a dolichol-phosphate-mannose (Dol-P-Man) to the glucosaminyl acyl phosphatidylinositol (GlcN-(acyl)PI) intermediate to generate alpha-D-Man-(1-&gt;4)-alpha-D-GlcN-(1-&gt;6)-(1-radyl,2-acyl-sn-glycero-3-phospho)-2-acyl-inositol and participates in the sixth step of the glycosylphosphatidylinositol-anchor biosynthesis. Probably acts by stabilizing the mannosyltransferase PIGM.</text>
</comment>
<keyword evidence="5" id="KW-0812">Transmembrane</keyword>
<evidence type="ECO:0000256" key="3">
    <source>
        <dbReference type="ARBA" id="ARBA00010345"/>
    </source>
</evidence>
<evidence type="ECO:0000256" key="10">
    <source>
        <dbReference type="RuleBase" id="RU366056"/>
    </source>
</evidence>
<sequence length="206" mass="22934">MVCCFFFCSERELQTFVRFGPDIPSGLCVLLIENLSSSLYVDRYELASLQENSGTQVLLNSEVDLEAPAYSSSGFSLLVYPVISDTCSGCFVASFPIHARYHRPSSVGKKHVLINIDGPRLLVTFETGLLPWNNSEYLKTMVQCSAQNNSLCHWMEIAYKQEVLSLQIPVGDEHGLCIVCTGTLLVIVLCSGLLGRVIWRNVQFQL</sequence>
<comment type="subcellular location">
    <subcellularLocation>
        <location evidence="1 10">Endoplasmic reticulum membrane</location>
        <topology evidence="1 10">Single-pass membrane protein</topology>
    </subcellularLocation>
</comment>